<evidence type="ECO:0000256" key="3">
    <source>
        <dbReference type="RuleBase" id="RU362111"/>
    </source>
</evidence>
<evidence type="ECO:0000256" key="1">
    <source>
        <dbReference type="ARBA" id="ARBA00010759"/>
    </source>
</evidence>
<evidence type="ECO:0000313" key="5">
    <source>
        <dbReference type="Proteomes" id="UP000030762"/>
    </source>
</evidence>
<dbReference type="InterPro" id="IPR023635">
    <property type="entry name" value="Peptide_deformylase"/>
</dbReference>
<dbReference type="Pfam" id="PF01327">
    <property type="entry name" value="Pep_deformylase"/>
    <property type="match status" value="1"/>
</dbReference>
<dbReference type="RefSeq" id="XP_008607384.1">
    <property type="nucleotide sequence ID" value="XM_008609162.1"/>
</dbReference>
<keyword evidence="3" id="KW-0479">Metal-binding</keyword>
<dbReference type="GeneID" id="19944255"/>
<comment type="function">
    <text evidence="3">Removes the formyl group from the N-terminal Met of newly synthesized proteins.</text>
</comment>
<name>T0S2S5_SAPDV</name>
<dbReference type="Gene3D" id="3.90.45.10">
    <property type="entry name" value="Peptide deformylase"/>
    <property type="match status" value="1"/>
</dbReference>
<dbReference type="InterPro" id="IPR036821">
    <property type="entry name" value="Peptide_deformylase_sf"/>
</dbReference>
<dbReference type="InParanoid" id="T0S2S5"/>
<dbReference type="VEuPathDB" id="FungiDB:SDRG_03528"/>
<gene>
    <name evidence="4" type="ORF">SDRG_03528</name>
</gene>
<evidence type="ECO:0000313" key="4">
    <source>
        <dbReference type="EMBL" id="EQC39323.1"/>
    </source>
</evidence>
<dbReference type="PANTHER" id="PTHR10458:SF22">
    <property type="entry name" value="PEPTIDE DEFORMYLASE"/>
    <property type="match status" value="1"/>
</dbReference>
<protein>
    <recommendedName>
        <fullName evidence="2 3">Peptide deformylase</fullName>
        <ecNumber evidence="2 3">3.5.1.88</ecNumber>
    </recommendedName>
</protein>
<dbReference type="AlphaFoldDB" id="T0S2S5"/>
<dbReference type="Proteomes" id="UP000030762">
    <property type="component" value="Unassembled WGS sequence"/>
</dbReference>
<dbReference type="EC" id="3.5.1.88" evidence="2 3"/>
<keyword evidence="3" id="KW-0378">Hydrolase</keyword>
<dbReference type="eggNOG" id="KOG3137">
    <property type="taxonomic scope" value="Eukaryota"/>
</dbReference>
<dbReference type="EMBL" id="JH767139">
    <property type="protein sequence ID" value="EQC39323.1"/>
    <property type="molecule type" value="Genomic_DNA"/>
</dbReference>
<dbReference type="OMA" id="ELWDDCM"/>
<dbReference type="PRINTS" id="PR01576">
    <property type="entry name" value="PDEFORMYLASE"/>
</dbReference>
<keyword evidence="3" id="KW-0648">Protein biosynthesis</keyword>
<sequence length="203" mass="22359">MIRQQPMARVPAVVLSLGSPLLRTVCTPVAASELHSVAFAQETAQLTATLEAFRATHGFGRGIAAPQIGITKRFLALNLGDGPRVLINPTITRWSKDTFTMWDDCMCFPDLLVKVRRHASIEVAFSDEVGNVQVWQHLDRPTSELLQHEIDHLDGLLATDRALGQPHTMGANELLAAFPDVIIARDAFEANKPTFMAMVDYTI</sequence>
<evidence type="ECO:0000256" key="2">
    <source>
        <dbReference type="ARBA" id="ARBA00012175"/>
    </source>
</evidence>
<keyword evidence="5" id="KW-1185">Reference proteome</keyword>
<dbReference type="OrthoDB" id="276063at2759"/>
<accession>T0S2S5</accession>
<proteinExistence type="inferred from homology"/>
<dbReference type="GO" id="GO:0042586">
    <property type="term" value="F:peptide deformylase activity"/>
    <property type="evidence" value="ECO:0007669"/>
    <property type="project" value="UniProtKB-EC"/>
</dbReference>
<dbReference type="PANTHER" id="PTHR10458">
    <property type="entry name" value="PEPTIDE DEFORMYLASE"/>
    <property type="match status" value="1"/>
</dbReference>
<comment type="similarity">
    <text evidence="1 3">Belongs to the polypeptide deformylase family.</text>
</comment>
<comment type="catalytic activity">
    <reaction evidence="3">
        <text>N-terminal N-formyl-L-methionyl-[peptide] + H2O = N-terminal L-methionyl-[peptide] + formate</text>
        <dbReference type="Rhea" id="RHEA:24420"/>
        <dbReference type="Rhea" id="RHEA-COMP:10639"/>
        <dbReference type="Rhea" id="RHEA-COMP:10640"/>
        <dbReference type="ChEBI" id="CHEBI:15377"/>
        <dbReference type="ChEBI" id="CHEBI:15740"/>
        <dbReference type="ChEBI" id="CHEBI:49298"/>
        <dbReference type="ChEBI" id="CHEBI:64731"/>
        <dbReference type="EC" id="3.5.1.88"/>
    </reaction>
</comment>
<dbReference type="HAMAP" id="MF_00163">
    <property type="entry name" value="Pep_deformylase"/>
    <property type="match status" value="1"/>
</dbReference>
<reference evidence="4 5" key="1">
    <citation type="submission" date="2012-04" db="EMBL/GenBank/DDBJ databases">
        <title>The Genome Sequence of Saprolegnia declina VS20.</title>
        <authorList>
            <consortium name="The Broad Institute Genome Sequencing Platform"/>
            <person name="Russ C."/>
            <person name="Nusbaum C."/>
            <person name="Tyler B."/>
            <person name="van West P."/>
            <person name="Dieguez-Uribeondo J."/>
            <person name="de Bruijn I."/>
            <person name="Tripathy S."/>
            <person name="Jiang R."/>
            <person name="Young S.K."/>
            <person name="Zeng Q."/>
            <person name="Gargeya S."/>
            <person name="Fitzgerald M."/>
            <person name="Haas B."/>
            <person name="Abouelleil A."/>
            <person name="Alvarado L."/>
            <person name="Arachchi H.M."/>
            <person name="Berlin A."/>
            <person name="Chapman S.B."/>
            <person name="Goldberg J."/>
            <person name="Griggs A."/>
            <person name="Gujja S."/>
            <person name="Hansen M."/>
            <person name="Howarth C."/>
            <person name="Imamovic A."/>
            <person name="Larimer J."/>
            <person name="McCowen C."/>
            <person name="Montmayeur A."/>
            <person name="Murphy C."/>
            <person name="Neiman D."/>
            <person name="Pearson M."/>
            <person name="Priest M."/>
            <person name="Roberts A."/>
            <person name="Saif S."/>
            <person name="Shea T."/>
            <person name="Sisk P."/>
            <person name="Sykes S."/>
            <person name="Wortman J."/>
            <person name="Nusbaum C."/>
            <person name="Birren B."/>
        </authorList>
    </citation>
    <scope>NUCLEOTIDE SEQUENCE [LARGE SCALE GENOMIC DNA]</scope>
    <source>
        <strain evidence="4 5">VS20</strain>
    </source>
</reference>
<dbReference type="STRING" id="1156394.T0S2S5"/>
<dbReference type="GO" id="GO:0046872">
    <property type="term" value="F:metal ion binding"/>
    <property type="evidence" value="ECO:0007669"/>
    <property type="project" value="UniProtKB-KW"/>
</dbReference>
<dbReference type="GO" id="GO:0006412">
    <property type="term" value="P:translation"/>
    <property type="evidence" value="ECO:0007669"/>
    <property type="project" value="UniProtKB-KW"/>
</dbReference>
<organism evidence="4 5">
    <name type="scientific">Saprolegnia diclina (strain VS20)</name>
    <dbReference type="NCBI Taxonomy" id="1156394"/>
    <lineage>
        <taxon>Eukaryota</taxon>
        <taxon>Sar</taxon>
        <taxon>Stramenopiles</taxon>
        <taxon>Oomycota</taxon>
        <taxon>Saprolegniomycetes</taxon>
        <taxon>Saprolegniales</taxon>
        <taxon>Saprolegniaceae</taxon>
        <taxon>Saprolegnia</taxon>
    </lineage>
</organism>
<dbReference type="SUPFAM" id="SSF56420">
    <property type="entry name" value="Peptide deformylase"/>
    <property type="match status" value="1"/>
</dbReference>